<evidence type="ECO:0000259" key="1">
    <source>
        <dbReference type="Pfam" id="PF12867"/>
    </source>
</evidence>
<keyword evidence="3" id="KW-1185">Reference proteome</keyword>
<accession>A0A4Y9ADB9</accession>
<dbReference type="Pfam" id="PF12867">
    <property type="entry name" value="DinB_2"/>
    <property type="match status" value="1"/>
</dbReference>
<reference evidence="2 3" key="1">
    <citation type="submission" date="2019-03" db="EMBL/GenBank/DDBJ databases">
        <title>Genome sequence of Lentibacillus salicampi ATCC BAA-719.</title>
        <authorList>
            <person name="Maclea K.S."/>
            <person name="Simoes Junior M."/>
        </authorList>
    </citation>
    <scope>NUCLEOTIDE SEQUENCE [LARGE SCALE GENOMIC DNA]</scope>
    <source>
        <strain evidence="2 3">ATCC BAA-719</strain>
    </source>
</reference>
<dbReference type="Proteomes" id="UP000298484">
    <property type="component" value="Unassembled WGS sequence"/>
</dbReference>
<dbReference type="SUPFAM" id="SSF109854">
    <property type="entry name" value="DinB/YfiT-like putative metalloenzymes"/>
    <property type="match status" value="1"/>
</dbReference>
<gene>
    <name evidence="2" type="ORF">E4U82_09575</name>
</gene>
<dbReference type="RefSeq" id="WP_135109975.1">
    <property type="nucleotide sequence ID" value="NZ_SRHY01000013.1"/>
</dbReference>
<dbReference type="InterPro" id="IPR024775">
    <property type="entry name" value="DinB-like"/>
</dbReference>
<dbReference type="OrthoDB" id="4295522at2"/>
<feature type="domain" description="DinB-like" evidence="1">
    <location>
        <begin position="9"/>
        <end position="140"/>
    </location>
</feature>
<protein>
    <submittedName>
        <fullName evidence="2">DinB family protein</fullName>
    </submittedName>
</protein>
<proteinExistence type="predicted"/>
<dbReference type="InterPro" id="IPR034660">
    <property type="entry name" value="DinB/YfiT-like"/>
</dbReference>
<name>A0A4Y9ADB9_9BACI</name>
<evidence type="ECO:0000313" key="3">
    <source>
        <dbReference type="Proteomes" id="UP000298484"/>
    </source>
</evidence>
<dbReference type="Gene3D" id="1.20.120.450">
    <property type="entry name" value="dinb family like domain"/>
    <property type="match status" value="1"/>
</dbReference>
<sequence length="151" mass="17185">MSNLIISQFGFTHNAFMNEVKDLNEKQLDAQPEGFNNTIRWHIGHVLTTNEQFLFGFPDNTEYIPEHYKNLFGYGSKPANWTGDVPSVDELTEQLSSQLERIKQIPEEKFAEKLPETMLGAETYGELVAIAAFHEGNHTGRVNAMKKVLNK</sequence>
<dbReference type="AlphaFoldDB" id="A0A4Y9ADB9"/>
<comment type="caution">
    <text evidence="2">The sequence shown here is derived from an EMBL/GenBank/DDBJ whole genome shotgun (WGS) entry which is preliminary data.</text>
</comment>
<evidence type="ECO:0000313" key="2">
    <source>
        <dbReference type="EMBL" id="TFJ92930.1"/>
    </source>
</evidence>
<organism evidence="2 3">
    <name type="scientific">Lentibacillus salicampi</name>
    <dbReference type="NCBI Taxonomy" id="175306"/>
    <lineage>
        <taxon>Bacteria</taxon>
        <taxon>Bacillati</taxon>
        <taxon>Bacillota</taxon>
        <taxon>Bacilli</taxon>
        <taxon>Bacillales</taxon>
        <taxon>Bacillaceae</taxon>
        <taxon>Lentibacillus</taxon>
    </lineage>
</organism>
<dbReference type="EMBL" id="SRHY01000013">
    <property type="protein sequence ID" value="TFJ92930.1"/>
    <property type="molecule type" value="Genomic_DNA"/>
</dbReference>